<dbReference type="STRING" id="865938.Weevi_1234"/>
<feature type="domain" description="Outer membrane protein beta-barrel" evidence="2">
    <location>
        <begin position="18"/>
        <end position="172"/>
    </location>
</feature>
<feature type="signal peptide" evidence="1">
    <location>
        <begin position="1"/>
        <end position="19"/>
    </location>
</feature>
<name>F0P326_WEEVC</name>
<proteinExistence type="predicted"/>
<evidence type="ECO:0000256" key="1">
    <source>
        <dbReference type="SAM" id="SignalP"/>
    </source>
</evidence>
<dbReference type="Proteomes" id="UP000008641">
    <property type="component" value="Chromosome"/>
</dbReference>
<evidence type="ECO:0000313" key="4">
    <source>
        <dbReference type="Proteomes" id="UP000008641"/>
    </source>
</evidence>
<dbReference type="HOGENOM" id="CLU_082049_5_0_10"/>
<dbReference type="InterPro" id="IPR025665">
    <property type="entry name" value="Beta-barrel_OMP_2"/>
</dbReference>
<dbReference type="Pfam" id="PF13568">
    <property type="entry name" value="OMP_b-brl_2"/>
    <property type="match status" value="1"/>
</dbReference>
<sequence length="199" mass="22253">MRKKLFIATTALITGFAQAQSLDFGLKAGVVFNADNGKSVVENAGNIFRDKGNGSTGFQAGALIRAKFAGIYVQPEVLYTQYKNEYETQGIQYDITKKRIDIPVGIGKEFLGLAHVQIGPTFSYYFNDDISFNEISKAKQDEFNVGMHIGAGVEVSRFLFDLRYEFGFGKVTSEFIKDNWDYKTESTPKLLNLSVAYLF</sequence>
<reference evidence="3 4" key="1">
    <citation type="journal article" date="2011" name="Stand. Genomic Sci.">
        <title>Complete genome sequence of Weeksella virosa type strain (9751).</title>
        <authorList>
            <person name="Lang E."/>
            <person name="Teshima H."/>
            <person name="Lucas S."/>
            <person name="Lapidus A."/>
            <person name="Hammon N."/>
            <person name="Deshpande S."/>
            <person name="Nolan M."/>
            <person name="Cheng J.F."/>
            <person name="Pitluck S."/>
            <person name="Liolios K."/>
            <person name="Pagani I."/>
            <person name="Mikhailova N."/>
            <person name="Ivanova N."/>
            <person name="Mavromatis K."/>
            <person name="Pati A."/>
            <person name="Tapia R."/>
            <person name="Han C."/>
            <person name="Goodwin L."/>
            <person name="Chen A."/>
            <person name="Palaniappan K."/>
            <person name="Land M."/>
            <person name="Hauser L."/>
            <person name="Chang Y.J."/>
            <person name="Jeffries C.D."/>
            <person name="Brambilla E.M."/>
            <person name="Kopitz M."/>
            <person name="Rohde M."/>
            <person name="Goker M."/>
            <person name="Tindall B.J."/>
            <person name="Detter J.C."/>
            <person name="Woyke T."/>
            <person name="Bristow J."/>
            <person name="Eisen J.A."/>
            <person name="Markowitz V."/>
            <person name="Hugenholtz P."/>
            <person name="Klenk H.P."/>
            <person name="Kyrpides N.C."/>
        </authorList>
    </citation>
    <scope>NUCLEOTIDE SEQUENCE [LARGE SCALE GENOMIC DNA]</scope>
    <source>
        <strain evidence="4">ATCC 43766 / DSM 16922 / JCM 21250 / NBRC 16016 / NCTC 11634 / CL345/78</strain>
    </source>
</reference>
<dbReference type="eggNOG" id="COG3637">
    <property type="taxonomic scope" value="Bacteria"/>
</dbReference>
<organism evidence="3 4">
    <name type="scientific">Weeksella virosa (strain ATCC 43766 / DSM 16922 / JCM 21250 / CCUG 30538 / CDC 9751 / IAM 14551 / NBRC 16016 / NCTC 11634 / CL345/78)</name>
    <dbReference type="NCBI Taxonomy" id="865938"/>
    <lineage>
        <taxon>Bacteria</taxon>
        <taxon>Pseudomonadati</taxon>
        <taxon>Bacteroidota</taxon>
        <taxon>Flavobacteriia</taxon>
        <taxon>Flavobacteriales</taxon>
        <taxon>Weeksellaceae</taxon>
        <taxon>Weeksella</taxon>
    </lineage>
</organism>
<dbReference type="KEGG" id="wvi:Weevi_1234"/>
<evidence type="ECO:0000313" key="3">
    <source>
        <dbReference type="EMBL" id="ADX67938.1"/>
    </source>
</evidence>
<dbReference type="EMBL" id="CP002455">
    <property type="protein sequence ID" value="ADX67938.1"/>
    <property type="molecule type" value="Genomic_DNA"/>
</dbReference>
<keyword evidence="4" id="KW-1185">Reference proteome</keyword>
<dbReference type="RefSeq" id="WP_013598328.1">
    <property type="nucleotide sequence ID" value="NC_015144.1"/>
</dbReference>
<protein>
    <submittedName>
        <fullName evidence="3">Secreted protein</fullName>
    </submittedName>
</protein>
<keyword evidence="1" id="KW-0732">Signal</keyword>
<dbReference type="AlphaFoldDB" id="F0P326"/>
<accession>F0P326</accession>
<gene>
    <name evidence="3" type="ordered locus">Weevi_1234</name>
</gene>
<reference evidence="4" key="2">
    <citation type="journal article" date="2011" name="Stand. Genomic Sci.">
        <title>Complete genome sequence of Weeksella virosa type strain (9751T).</title>
        <authorList>
            <person name="Lang E."/>
            <person name="Teshima H."/>
            <person name="Lucas S."/>
            <person name="Lapidus A."/>
            <person name="Hammon N."/>
            <person name="Deshpande S."/>
            <person name="Nolan M."/>
            <person name="Cheng J."/>
            <person name="Pitluck S."/>
            <person name="Liolios K."/>
            <person name="Pagani I."/>
            <person name="Mikhailova N."/>
            <person name="Ivanova N."/>
            <person name="Mavromatis K."/>
            <person name="Pati A."/>
            <person name="Tapia R."/>
            <person name="Han C."/>
            <person name="Goodwin L."/>
            <person name="Chen A."/>
            <person name="Palaniappan K."/>
            <person name="Land M."/>
            <person name="Hauser L."/>
            <person name="Chang Y."/>
            <person name="Jeffries C."/>
            <person name="Brambilla E."/>
            <person name="Kopitz M."/>
            <person name="Rohde M."/>
            <person name="Goker M."/>
            <person name="Tindall B."/>
            <person name="Detter J."/>
            <person name="Woyke T."/>
            <person name="Bristow J."/>
            <person name="Eisen J."/>
            <person name="Markowitz V."/>
            <person name="Hugenholtz P."/>
            <person name="Klenk H."/>
            <person name="Kyrpides N."/>
        </authorList>
    </citation>
    <scope>NUCLEOTIDE SEQUENCE [LARGE SCALE GENOMIC DNA]</scope>
    <source>
        <strain evidence="4">ATCC 43766 / DSM 16922 / JCM 21250 / NBRC 16016 / NCTC 11634 / CL345/78</strain>
    </source>
</reference>
<feature type="chain" id="PRO_5003253748" evidence="1">
    <location>
        <begin position="20"/>
        <end position="199"/>
    </location>
</feature>
<dbReference type="OrthoDB" id="1431594at2"/>
<evidence type="ECO:0000259" key="2">
    <source>
        <dbReference type="Pfam" id="PF13568"/>
    </source>
</evidence>